<keyword evidence="3" id="KW-1185">Reference proteome</keyword>
<proteinExistence type="predicted"/>
<keyword evidence="1" id="KW-0812">Transmembrane</keyword>
<keyword evidence="1" id="KW-1133">Transmembrane helix</keyword>
<dbReference type="EMBL" id="BJWL01000319">
    <property type="protein sequence ID" value="GFS38960.1"/>
    <property type="molecule type" value="Genomic_DNA"/>
</dbReference>
<accession>A0A7J0DNE2</accession>
<evidence type="ECO:0000313" key="3">
    <source>
        <dbReference type="Proteomes" id="UP000585474"/>
    </source>
</evidence>
<evidence type="ECO:0000313" key="2">
    <source>
        <dbReference type="EMBL" id="GFS38960.1"/>
    </source>
</evidence>
<protein>
    <submittedName>
        <fullName evidence="2">Uncharacterized protein</fullName>
    </submittedName>
</protein>
<feature type="transmembrane region" description="Helical" evidence="1">
    <location>
        <begin position="39"/>
        <end position="58"/>
    </location>
</feature>
<feature type="transmembrane region" description="Helical" evidence="1">
    <location>
        <begin position="12"/>
        <end position="33"/>
    </location>
</feature>
<reference evidence="3" key="1">
    <citation type="submission" date="2019-07" db="EMBL/GenBank/DDBJ databases">
        <title>De Novo Assembly of kiwifruit Actinidia rufa.</title>
        <authorList>
            <person name="Sugita-Konishi S."/>
            <person name="Sato K."/>
            <person name="Mori E."/>
            <person name="Abe Y."/>
            <person name="Kisaki G."/>
            <person name="Hamano K."/>
            <person name="Suezawa K."/>
            <person name="Otani M."/>
            <person name="Fukuda T."/>
            <person name="Manabe T."/>
            <person name="Gomi K."/>
            <person name="Tabuchi M."/>
            <person name="Akimitsu K."/>
            <person name="Kataoka I."/>
        </authorList>
    </citation>
    <scope>NUCLEOTIDE SEQUENCE [LARGE SCALE GENOMIC DNA]</scope>
    <source>
        <strain evidence="3">cv. Fuchu</strain>
    </source>
</reference>
<name>A0A7J0DNE2_9ERIC</name>
<keyword evidence="1" id="KW-0472">Membrane</keyword>
<evidence type="ECO:0000256" key="1">
    <source>
        <dbReference type="SAM" id="Phobius"/>
    </source>
</evidence>
<gene>
    <name evidence="2" type="ORF">Acr_00g0060510</name>
</gene>
<comment type="caution">
    <text evidence="2">The sequence shown here is derived from an EMBL/GenBank/DDBJ whole genome shotgun (WGS) entry which is preliminary data.</text>
</comment>
<sequence>MQVGDAIHFEVVRFQVVVVPILAAAGTIQVASVDSIGSWGWSGAWVFLSIFVVAVVLCRVGCAHACFESGNCDLVGWGMVVVVFVVEVYDGDGGRCSLFPCVGVVVG</sequence>
<organism evidence="2 3">
    <name type="scientific">Actinidia rufa</name>
    <dbReference type="NCBI Taxonomy" id="165716"/>
    <lineage>
        <taxon>Eukaryota</taxon>
        <taxon>Viridiplantae</taxon>
        <taxon>Streptophyta</taxon>
        <taxon>Embryophyta</taxon>
        <taxon>Tracheophyta</taxon>
        <taxon>Spermatophyta</taxon>
        <taxon>Magnoliopsida</taxon>
        <taxon>eudicotyledons</taxon>
        <taxon>Gunneridae</taxon>
        <taxon>Pentapetalae</taxon>
        <taxon>asterids</taxon>
        <taxon>Ericales</taxon>
        <taxon>Actinidiaceae</taxon>
        <taxon>Actinidia</taxon>
    </lineage>
</organism>
<dbReference type="Proteomes" id="UP000585474">
    <property type="component" value="Unassembled WGS sequence"/>
</dbReference>
<dbReference type="AlphaFoldDB" id="A0A7J0DNE2"/>